<keyword evidence="1" id="KW-0560">Oxidoreductase</keyword>
<reference evidence="3" key="1">
    <citation type="journal article" date="2020" name="mSystems">
        <title>Genome- and Community-Level Interaction Insights into Carbon Utilization and Element Cycling Functions of Hydrothermarchaeota in Hydrothermal Sediment.</title>
        <authorList>
            <person name="Zhou Z."/>
            <person name="Liu Y."/>
            <person name="Xu W."/>
            <person name="Pan J."/>
            <person name="Luo Z.H."/>
            <person name="Li M."/>
        </authorList>
    </citation>
    <scope>NUCLEOTIDE SEQUENCE [LARGE SCALE GENOMIC DNA]</scope>
    <source>
        <strain evidence="3">HyVt-219</strain>
    </source>
</reference>
<dbReference type="PANTHER" id="PTHR43818">
    <property type="entry name" value="BCDNA.GH03377"/>
    <property type="match status" value="1"/>
</dbReference>
<protein>
    <submittedName>
        <fullName evidence="3">Oxidoreductase</fullName>
    </submittedName>
</protein>
<comment type="caution">
    <text evidence="3">The sequence shown here is derived from an EMBL/GenBank/DDBJ whole genome shotgun (WGS) entry which is preliminary data.</text>
</comment>
<gene>
    <name evidence="3" type="ORF">ENG47_04030</name>
</gene>
<accession>A0A7V0N058</accession>
<feature type="non-terminal residue" evidence="3">
    <location>
        <position position="157"/>
    </location>
</feature>
<dbReference type="Gene3D" id="3.40.50.720">
    <property type="entry name" value="NAD(P)-binding Rossmann-like Domain"/>
    <property type="match status" value="1"/>
</dbReference>
<organism evidence="3">
    <name type="scientific">Aerophobetes bacterium</name>
    <dbReference type="NCBI Taxonomy" id="2030807"/>
    <lineage>
        <taxon>Bacteria</taxon>
        <taxon>Candidatus Aerophobota</taxon>
    </lineage>
</organism>
<evidence type="ECO:0000259" key="2">
    <source>
        <dbReference type="Pfam" id="PF01408"/>
    </source>
</evidence>
<evidence type="ECO:0000313" key="3">
    <source>
        <dbReference type="EMBL" id="HDN84906.1"/>
    </source>
</evidence>
<dbReference type="Gene3D" id="3.30.360.10">
    <property type="entry name" value="Dihydrodipicolinate Reductase, domain 2"/>
    <property type="match status" value="1"/>
</dbReference>
<name>A0A7V0N058_UNCAE</name>
<dbReference type="SUPFAM" id="SSF51735">
    <property type="entry name" value="NAD(P)-binding Rossmann-fold domains"/>
    <property type="match status" value="1"/>
</dbReference>
<dbReference type="AlphaFoldDB" id="A0A7V0N058"/>
<evidence type="ECO:0000256" key="1">
    <source>
        <dbReference type="ARBA" id="ARBA00023002"/>
    </source>
</evidence>
<sequence>MDKVRVCLVGAGRVARVHGYNLKTCIPNSELVAIVDKKEELAEDLAGELSVSKVFKNHQQALDWGKFDAVVITTPTFTHCQIVVDAASSKKHIFCEKPIALTLKEANLMIDECYKNEVKFQIGFMRRFDPEFILAKKRIEEGAIGEIILIKSTGRGP</sequence>
<dbReference type="EMBL" id="DRBC01000242">
    <property type="protein sequence ID" value="HDN84906.1"/>
    <property type="molecule type" value="Genomic_DNA"/>
</dbReference>
<dbReference type="GO" id="GO:0016491">
    <property type="term" value="F:oxidoreductase activity"/>
    <property type="evidence" value="ECO:0007669"/>
    <property type="project" value="UniProtKB-KW"/>
</dbReference>
<dbReference type="PANTHER" id="PTHR43818:SF11">
    <property type="entry name" value="BCDNA.GH03377"/>
    <property type="match status" value="1"/>
</dbReference>
<dbReference type="Proteomes" id="UP000885660">
    <property type="component" value="Unassembled WGS sequence"/>
</dbReference>
<dbReference type="GO" id="GO:0000166">
    <property type="term" value="F:nucleotide binding"/>
    <property type="evidence" value="ECO:0007669"/>
    <property type="project" value="InterPro"/>
</dbReference>
<dbReference type="InterPro" id="IPR036291">
    <property type="entry name" value="NAD(P)-bd_dom_sf"/>
</dbReference>
<dbReference type="Pfam" id="PF01408">
    <property type="entry name" value="GFO_IDH_MocA"/>
    <property type="match status" value="1"/>
</dbReference>
<feature type="domain" description="Gfo/Idh/MocA-like oxidoreductase N-terminal" evidence="2">
    <location>
        <begin position="4"/>
        <end position="124"/>
    </location>
</feature>
<dbReference type="InterPro" id="IPR050463">
    <property type="entry name" value="Gfo/Idh/MocA_oxidrdct_glycsds"/>
</dbReference>
<dbReference type="InterPro" id="IPR000683">
    <property type="entry name" value="Gfo/Idh/MocA-like_OxRdtase_N"/>
</dbReference>
<proteinExistence type="predicted"/>